<evidence type="ECO:0000256" key="2">
    <source>
        <dbReference type="ARBA" id="ARBA00022676"/>
    </source>
</evidence>
<name>A0A1V4T475_9GAMM</name>
<dbReference type="PANTHER" id="PTHR43630:SF1">
    <property type="entry name" value="POLY-BETA-1,6-N-ACETYL-D-GLUCOSAMINE SYNTHASE"/>
    <property type="match status" value="1"/>
</dbReference>
<dbReference type="EMBL" id="MTSM01000010">
    <property type="protein sequence ID" value="OPX55411.1"/>
    <property type="molecule type" value="Genomic_DNA"/>
</dbReference>
<dbReference type="Pfam" id="PF13641">
    <property type="entry name" value="Glyco_tranf_2_3"/>
    <property type="match status" value="1"/>
</dbReference>
<evidence type="ECO:0000256" key="1">
    <source>
        <dbReference type="ARBA" id="ARBA00006739"/>
    </source>
</evidence>
<keyword evidence="3" id="KW-0808">Transferase</keyword>
<gene>
    <name evidence="5" type="ORF">BTE48_09185</name>
</gene>
<protein>
    <recommendedName>
        <fullName evidence="7">Glycosyltransferase 2-like domain-containing protein</fullName>
    </recommendedName>
</protein>
<dbReference type="AlphaFoldDB" id="A0A1V4T475"/>
<feature type="transmembrane region" description="Helical" evidence="4">
    <location>
        <begin position="6"/>
        <end position="25"/>
    </location>
</feature>
<keyword evidence="2" id="KW-0328">Glycosyltransferase</keyword>
<dbReference type="Proteomes" id="UP000191418">
    <property type="component" value="Unassembled WGS sequence"/>
</dbReference>
<evidence type="ECO:0000256" key="3">
    <source>
        <dbReference type="ARBA" id="ARBA00022679"/>
    </source>
</evidence>
<comment type="similarity">
    <text evidence="1">Belongs to the glycosyltransferase 2 family.</text>
</comment>
<keyword evidence="4" id="KW-0472">Membrane</keyword>
<sequence length="396" mass="45076">MLTAGGLLIFCGGLIVYHHFGYPLLIRFLAQRQPNPHYPVAPELYPRSPDDALAPEHWPPISLIIPVYNESAHIAEKIRNLALLDYPSDCLEIRFIFDGCTDDSVDIAEKTLQEPLCQHLPCILQIEEQNQGKLQQLNRAIPKARFEIIALSDLSALMAVDALKLAALWFKRKHIGAVCATYRFLSNAGTQEQSYWHYQCSIKQAESQIGSTLGAHGAFYLLRQSLFQPLPLDSINDDFILPCRIVEQGYRVVYDPRIIAIELESSALEQDFQRRLRISAGNMQQSLRLTGLLHPKLGHTSWMFFSCKWLRPFMPWCFIGCFVASIWLSLISYWLSPILLLQLLVYGLVIKQQLQPGTQPALVKLHYLISGHVLGLIGGIDYLRGRYQQPWKKVSH</sequence>
<keyword evidence="4" id="KW-0812">Transmembrane</keyword>
<dbReference type="PANTHER" id="PTHR43630">
    <property type="entry name" value="POLY-BETA-1,6-N-ACETYL-D-GLUCOSAMINE SYNTHASE"/>
    <property type="match status" value="1"/>
</dbReference>
<evidence type="ECO:0000313" key="5">
    <source>
        <dbReference type="EMBL" id="OPX55411.1"/>
    </source>
</evidence>
<dbReference type="STRING" id="64969.SAMN02745127_01614"/>
<organism evidence="5 6">
    <name type="scientific">Oceanospirillum multiglobuliferum</name>
    <dbReference type="NCBI Taxonomy" id="64969"/>
    <lineage>
        <taxon>Bacteria</taxon>
        <taxon>Pseudomonadati</taxon>
        <taxon>Pseudomonadota</taxon>
        <taxon>Gammaproteobacteria</taxon>
        <taxon>Oceanospirillales</taxon>
        <taxon>Oceanospirillaceae</taxon>
        <taxon>Oceanospirillum</taxon>
    </lineage>
</organism>
<evidence type="ECO:0000256" key="4">
    <source>
        <dbReference type="SAM" id="Phobius"/>
    </source>
</evidence>
<dbReference type="GO" id="GO:0016757">
    <property type="term" value="F:glycosyltransferase activity"/>
    <property type="evidence" value="ECO:0007669"/>
    <property type="project" value="UniProtKB-KW"/>
</dbReference>
<proteinExistence type="inferred from homology"/>
<dbReference type="SUPFAM" id="SSF53448">
    <property type="entry name" value="Nucleotide-diphospho-sugar transferases"/>
    <property type="match status" value="1"/>
</dbReference>
<evidence type="ECO:0008006" key="7">
    <source>
        <dbReference type="Google" id="ProtNLM"/>
    </source>
</evidence>
<dbReference type="CDD" id="cd06439">
    <property type="entry name" value="CESA_like_1"/>
    <property type="match status" value="1"/>
</dbReference>
<comment type="caution">
    <text evidence="5">The sequence shown here is derived from an EMBL/GenBank/DDBJ whole genome shotgun (WGS) entry which is preliminary data.</text>
</comment>
<dbReference type="InterPro" id="IPR029044">
    <property type="entry name" value="Nucleotide-diphossugar_trans"/>
</dbReference>
<accession>A0A1V4T475</accession>
<dbReference type="Gene3D" id="3.90.550.10">
    <property type="entry name" value="Spore Coat Polysaccharide Biosynthesis Protein SpsA, Chain A"/>
    <property type="match status" value="1"/>
</dbReference>
<keyword evidence="6" id="KW-1185">Reference proteome</keyword>
<evidence type="ECO:0000313" key="6">
    <source>
        <dbReference type="Proteomes" id="UP000191418"/>
    </source>
</evidence>
<feature type="transmembrane region" description="Helical" evidence="4">
    <location>
        <begin position="313"/>
        <end position="335"/>
    </location>
</feature>
<keyword evidence="4" id="KW-1133">Transmembrane helix</keyword>
<reference evidence="5 6" key="1">
    <citation type="submission" date="2017-01" db="EMBL/GenBank/DDBJ databases">
        <title>Genome Sequencing of a Marine Spirillum, Oceanospirillum multiglobuliferum ATCC 33336, from Japan.</title>
        <authorList>
            <person name="Carney J.G."/>
            <person name="Trachtenberg A.M."/>
            <person name="Rheaume B.A."/>
            <person name="Linnane J.D."/>
            <person name="Pitts N.L."/>
            <person name="Mykles D.L."/>
            <person name="Maclea K.S."/>
        </authorList>
    </citation>
    <scope>NUCLEOTIDE SEQUENCE [LARGE SCALE GENOMIC DNA]</scope>
    <source>
        <strain evidence="5 6">ATCC 33336</strain>
    </source>
</reference>